<feature type="binding site" evidence="4">
    <location>
        <position position="1038"/>
    </location>
    <ligand>
        <name>Mn(2+)</name>
        <dbReference type="ChEBI" id="CHEBI:29035"/>
        <label>2</label>
    </ligand>
</feature>
<dbReference type="GO" id="GO:0006351">
    <property type="term" value="P:DNA-templated transcription"/>
    <property type="evidence" value="ECO:0007669"/>
    <property type="project" value="InterPro"/>
</dbReference>
<feature type="region of interest" description="Disordered" evidence="5">
    <location>
        <begin position="567"/>
        <end position="609"/>
    </location>
</feature>
<dbReference type="InterPro" id="IPR017774">
    <property type="entry name" value="Bicupin_oxalate_deCO2ase/Oxase"/>
</dbReference>
<dbReference type="Proteomes" id="UP000326757">
    <property type="component" value="Unassembled WGS sequence"/>
</dbReference>
<feature type="compositionally biased region" description="Polar residues" evidence="5">
    <location>
        <begin position="573"/>
        <end position="607"/>
    </location>
</feature>
<keyword evidence="4" id="KW-0479">Metal-binding</keyword>
<comment type="subcellular location">
    <subcellularLocation>
        <location evidence="1">Nucleus</location>
    </subcellularLocation>
</comment>
<dbReference type="CDD" id="cd20305">
    <property type="entry name" value="cupin_OxDC_C"/>
    <property type="match status" value="1"/>
</dbReference>
<feature type="domain" description="Cupin type-1" evidence="6">
    <location>
        <begin position="985"/>
        <end position="1127"/>
    </location>
</feature>
<dbReference type="SUPFAM" id="SSF51182">
    <property type="entry name" value="RmlC-like cupins"/>
    <property type="match status" value="1"/>
</dbReference>
<dbReference type="EMBL" id="VIGI01000014">
    <property type="protein sequence ID" value="KAB8291719.1"/>
    <property type="molecule type" value="Genomic_DNA"/>
</dbReference>
<dbReference type="InterPro" id="IPR006045">
    <property type="entry name" value="Cupin_1"/>
</dbReference>
<evidence type="ECO:0000259" key="7">
    <source>
        <dbReference type="SMART" id="SM00906"/>
    </source>
</evidence>
<dbReference type="InterPro" id="IPR050613">
    <property type="entry name" value="Sec_Metabolite_Reg"/>
</dbReference>
<dbReference type="PANTHER" id="PTHR31001">
    <property type="entry name" value="UNCHARACTERIZED TRANSCRIPTIONAL REGULATORY PROTEIN"/>
    <property type="match status" value="1"/>
</dbReference>
<evidence type="ECO:0000256" key="1">
    <source>
        <dbReference type="ARBA" id="ARBA00004123"/>
    </source>
</evidence>
<dbReference type="SMART" id="SM00835">
    <property type="entry name" value="Cupin_1"/>
    <property type="match status" value="2"/>
</dbReference>
<dbReference type="Pfam" id="PF00190">
    <property type="entry name" value="Cupin_1"/>
    <property type="match status" value="2"/>
</dbReference>
<dbReference type="InterPro" id="IPR014710">
    <property type="entry name" value="RmlC-like_jellyroll"/>
</dbReference>
<evidence type="ECO:0008006" key="10">
    <source>
        <dbReference type="Google" id="ProtNLM"/>
    </source>
</evidence>
<name>A0A5N6JS61_MONLA</name>
<evidence type="ECO:0000313" key="8">
    <source>
        <dbReference type="EMBL" id="KAB8291719.1"/>
    </source>
</evidence>
<comment type="caution">
    <text evidence="8">The sequence shown here is derived from an EMBL/GenBank/DDBJ whole genome shotgun (WGS) entry which is preliminary data.</text>
</comment>
<accession>A0A5N6JS61</accession>
<dbReference type="SMART" id="SM00906">
    <property type="entry name" value="Fungal_trans"/>
    <property type="match status" value="1"/>
</dbReference>
<reference evidence="8 9" key="1">
    <citation type="submission" date="2019-06" db="EMBL/GenBank/DDBJ databases">
        <title>Genome Sequence of the Brown Rot Fungal Pathogen Monilinia laxa.</title>
        <authorList>
            <person name="De Miccolis Angelini R.M."/>
            <person name="Landi L."/>
            <person name="Abate D."/>
            <person name="Pollastro S."/>
            <person name="Romanazzi G."/>
            <person name="Faretra F."/>
        </authorList>
    </citation>
    <scope>NUCLEOTIDE SEQUENCE [LARGE SCALE GENOMIC DNA]</scope>
    <source>
        <strain evidence="8 9">Mlax316</strain>
    </source>
</reference>
<evidence type="ECO:0000256" key="3">
    <source>
        <dbReference type="PIRSR" id="PIRSR617774-1"/>
    </source>
</evidence>
<feature type="region of interest" description="Disordered" evidence="5">
    <location>
        <begin position="1"/>
        <end position="43"/>
    </location>
</feature>
<feature type="domain" description="Xylanolytic transcriptional activator regulatory" evidence="7">
    <location>
        <begin position="243"/>
        <end position="317"/>
    </location>
</feature>
<evidence type="ECO:0000256" key="2">
    <source>
        <dbReference type="ARBA" id="ARBA00023242"/>
    </source>
</evidence>
<dbReference type="Pfam" id="PF04082">
    <property type="entry name" value="Fungal_trans"/>
    <property type="match status" value="1"/>
</dbReference>
<dbReference type="PANTHER" id="PTHR31001:SF49">
    <property type="entry name" value="ZN(II)2CYS6 TRANSCRIPTION FACTOR (EUROFUNG)"/>
    <property type="match status" value="1"/>
</dbReference>
<dbReference type="InterPro" id="IPR007219">
    <property type="entry name" value="XnlR_reg_dom"/>
</dbReference>
<dbReference type="AlphaFoldDB" id="A0A5N6JS61"/>
<feature type="binding site" evidence="4">
    <location>
        <position position="849"/>
    </location>
    <ligand>
        <name>Mn(2+)</name>
        <dbReference type="ChEBI" id="CHEBI:29035"/>
        <label>1</label>
    </ligand>
</feature>
<feature type="binding site" evidence="4">
    <location>
        <position position="894"/>
    </location>
    <ligand>
        <name>Mn(2+)</name>
        <dbReference type="ChEBI" id="CHEBI:29035"/>
        <label>1</label>
    </ligand>
</feature>
<evidence type="ECO:0000313" key="9">
    <source>
        <dbReference type="Proteomes" id="UP000326757"/>
    </source>
</evidence>
<feature type="domain" description="Cupin type-1" evidence="6">
    <location>
        <begin position="811"/>
        <end position="946"/>
    </location>
</feature>
<dbReference type="InterPro" id="IPR011051">
    <property type="entry name" value="RmlC_Cupin_sf"/>
</dbReference>
<dbReference type="GO" id="GO:0033609">
    <property type="term" value="P:oxalate metabolic process"/>
    <property type="evidence" value="ECO:0007669"/>
    <property type="project" value="InterPro"/>
</dbReference>
<organism evidence="8 9">
    <name type="scientific">Monilinia laxa</name>
    <name type="common">Brown rot fungus</name>
    <name type="synonym">Sclerotinia laxa</name>
    <dbReference type="NCBI Taxonomy" id="61186"/>
    <lineage>
        <taxon>Eukaryota</taxon>
        <taxon>Fungi</taxon>
        <taxon>Dikarya</taxon>
        <taxon>Ascomycota</taxon>
        <taxon>Pezizomycotina</taxon>
        <taxon>Leotiomycetes</taxon>
        <taxon>Helotiales</taxon>
        <taxon>Sclerotiniaceae</taxon>
        <taxon>Monilinia</taxon>
    </lineage>
</organism>
<dbReference type="NCBIfam" id="TIGR03404">
    <property type="entry name" value="bicupin_oxalic"/>
    <property type="match status" value="1"/>
</dbReference>
<sequence length="1143" mass="126987">MSQKKDTSATSSQAVPPDFHASAAEPSTPSWLNNSTPSESADSFGRVSIEDELPNYVGGAHWAAILENIAGLRDSLGSDEWPKGTARVNNKYKGPELLLGDNRKASRESILACLPSKPIVDDLIERYFTAIDASFITHAPTFRKEYAEFWANPNSKSISWIGFLFAIICLAAHFELKTGDVPISALSDMAVRDTEQRIGVYREKTVQCLITSNYTEPGLYTVETLVLYYLSEHFQSKDALFGSWMLLGMIIRAGMRLGIHRDASHYPNISIFRGEMQRRLWATITLLDVQTSCQVGLPRMISEGMYDTKPPNHLLDEDLDENMVVLPPDRPENVLSPITHALSKYRLLIVFGKIFDASNSIAPIPYDEVMKLEKLLFDAMEEVPKSFRVTSIQGLENGPVMLRVRRFSIEMAYLKARCFLHRKFLSEAKSLQIHSYSVKACVDSSMLILQYQSYMTSETAQGRSLHGMKWITSSLMTYDFLLAATLLCLYLGQMLAAEEQSMNTNLQDFPIEWTKENILCALLKSYHIWNNPENSSEDTMKFSKVLKAMLNKVGYWSTASKTQMEAAKEITSEDNSSRPSSYSIPNTYSLPQSNFEESPGDSSTSNIGMMEDILNDPTGLDWGLWDNNFQRSNTYIDTGSSLYASDSYFPFRAAGLGNNMKFYHWLGSRVQQKLHLTIWGNPTSNLIAILEGAERSPRNNHLQNIRNIIAAPTGDPLLGFHPSNVVANQNTDAIDYELAPGQKDPATVGAYLDFTTVKNPQPIRGTKGGTDAGPRTEAYDILNPDKLAPPGTDHGNVNNAQWPMGLSHAKLGLGHAGWSRQQNVDNIPAATEMAGVNMRLEEGGYRELHWHKAAEWAYIFNGSVRLQAVNEDGQTFVDDLSAGDVWFFPPGIPHSLQGLKGGTEFLLIFDDGSFSEDNTFLVSEVFAHNPLEVLSKNFQLPESAWSNIPPGELFIFPGTKAPTDIAKQNITGSAGIVPQEFSYSYHLSKAPLTHDTPGGTIKILDPKTFPIAEKFSAAVVTVHPGAMREIHWHTSSDEWNFFIAGNARISIYAAQGTARTFDYHAGDCGYISKGMTHYVENVGKDDLVFIEVLQADHFSDISVGQWVGLTPKQIVADTLNLSDETVSAFKKEKQFIVQNDAAA</sequence>
<keyword evidence="4" id="KW-0464">Manganese</keyword>
<evidence type="ECO:0000256" key="5">
    <source>
        <dbReference type="SAM" id="MobiDB-lite"/>
    </source>
</evidence>
<keyword evidence="2" id="KW-0539">Nucleus</keyword>
<feature type="binding site" evidence="4">
    <location>
        <position position="851"/>
    </location>
    <ligand>
        <name>Mn(2+)</name>
        <dbReference type="ChEBI" id="CHEBI:29035"/>
        <label>1</label>
    </ligand>
</feature>
<dbReference type="OrthoDB" id="4934715at2759"/>
<feature type="binding site" evidence="4">
    <location>
        <position position="1031"/>
    </location>
    <ligand>
        <name>Mn(2+)</name>
        <dbReference type="ChEBI" id="CHEBI:29035"/>
        <label>2</label>
    </ligand>
</feature>
<dbReference type="CDD" id="cd12148">
    <property type="entry name" value="fungal_TF_MHR"/>
    <property type="match status" value="1"/>
</dbReference>
<gene>
    <name evidence="8" type="ORF">EYC80_006517</name>
</gene>
<evidence type="ECO:0000256" key="4">
    <source>
        <dbReference type="PIRSR" id="PIRSR617774-2"/>
    </source>
</evidence>
<keyword evidence="9" id="KW-1185">Reference proteome</keyword>
<proteinExistence type="predicted"/>
<dbReference type="GO" id="GO:0008270">
    <property type="term" value="F:zinc ion binding"/>
    <property type="evidence" value="ECO:0007669"/>
    <property type="project" value="InterPro"/>
</dbReference>
<dbReference type="CDD" id="cd20304">
    <property type="entry name" value="cupin_OxDC_N"/>
    <property type="match status" value="1"/>
</dbReference>
<dbReference type="GO" id="GO:0005634">
    <property type="term" value="C:nucleus"/>
    <property type="evidence" value="ECO:0007669"/>
    <property type="project" value="UniProtKB-SubCell"/>
</dbReference>
<dbReference type="Gene3D" id="2.60.120.10">
    <property type="entry name" value="Jelly Rolls"/>
    <property type="match status" value="2"/>
</dbReference>
<dbReference type="GO" id="GO:0003677">
    <property type="term" value="F:DNA binding"/>
    <property type="evidence" value="ECO:0007669"/>
    <property type="project" value="InterPro"/>
</dbReference>
<feature type="compositionally biased region" description="Polar residues" evidence="5">
    <location>
        <begin position="25"/>
        <end position="41"/>
    </location>
</feature>
<evidence type="ECO:0000259" key="6">
    <source>
        <dbReference type="SMART" id="SM00835"/>
    </source>
</evidence>
<feature type="binding site" evidence="4">
    <location>
        <position position="1033"/>
    </location>
    <ligand>
        <name>Mn(2+)</name>
        <dbReference type="ChEBI" id="CHEBI:29035"/>
        <label>2</label>
    </ligand>
</feature>
<feature type="binding site" evidence="4">
    <location>
        <position position="1077"/>
    </location>
    <ligand>
        <name>Mn(2+)</name>
        <dbReference type="ChEBI" id="CHEBI:29035"/>
        <label>2</label>
    </ligand>
</feature>
<feature type="active site" description="Proton donor" evidence="3">
    <location>
        <position position="1091"/>
    </location>
</feature>
<feature type="binding site" evidence="4">
    <location>
        <position position="855"/>
    </location>
    <ligand>
        <name>Mn(2+)</name>
        <dbReference type="ChEBI" id="CHEBI:29035"/>
        <label>1</label>
    </ligand>
</feature>
<protein>
    <recommendedName>
        <fullName evidence="10">Transcription factor domain-containing protein</fullName>
    </recommendedName>
</protein>
<comment type="cofactor">
    <cofactor evidence="4">
        <name>Mn(2+)</name>
        <dbReference type="ChEBI" id="CHEBI:29035"/>
    </cofactor>
    <text evidence="4">Binds 2 manganese ions per subunit.</text>
</comment>